<organism evidence="2 3">
    <name type="scientific">Plenodomus tracheiphilus IPT5</name>
    <dbReference type="NCBI Taxonomy" id="1408161"/>
    <lineage>
        <taxon>Eukaryota</taxon>
        <taxon>Fungi</taxon>
        <taxon>Dikarya</taxon>
        <taxon>Ascomycota</taxon>
        <taxon>Pezizomycotina</taxon>
        <taxon>Dothideomycetes</taxon>
        <taxon>Pleosporomycetidae</taxon>
        <taxon>Pleosporales</taxon>
        <taxon>Pleosporineae</taxon>
        <taxon>Leptosphaeriaceae</taxon>
        <taxon>Plenodomus</taxon>
    </lineage>
</organism>
<gene>
    <name evidence="2" type="ORF">T440DRAFT_82563</name>
</gene>
<dbReference type="Proteomes" id="UP000799423">
    <property type="component" value="Unassembled WGS sequence"/>
</dbReference>
<keyword evidence="3" id="KW-1185">Reference proteome</keyword>
<sequence>MAVASLASATLHVDRLPAPDALPPQRTQSALCAPVDAAQVRGPVICTVHTAHEAAPRCRHRTPAGPHAEQKAPAENQPTGNRPSTCDVQPSLASTVASSCPDSTRPCASGNRHVQVWFRSMYVGSTMAELIIGSTARGQQHETSWVIARIQRNMLAAQFHAACHWLCRLAAGTPNVIASCPRCILVANDHHAHDMFLPPSPRIIRHFRHFPKQWQSLPGDFTLQRSRLFWTGGCSSRGQLLLGSCTTSAPSSG</sequence>
<evidence type="ECO:0000313" key="2">
    <source>
        <dbReference type="EMBL" id="KAF2850692.1"/>
    </source>
</evidence>
<evidence type="ECO:0000313" key="3">
    <source>
        <dbReference type="Proteomes" id="UP000799423"/>
    </source>
</evidence>
<name>A0A6A7B5V1_9PLEO</name>
<dbReference type="EMBL" id="MU006305">
    <property type="protein sequence ID" value="KAF2850692.1"/>
    <property type="molecule type" value="Genomic_DNA"/>
</dbReference>
<feature type="compositionally biased region" description="Polar residues" evidence="1">
    <location>
        <begin position="76"/>
        <end position="88"/>
    </location>
</feature>
<accession>A0A6A7B5V1</accession>
<protein>
    <submittedName>
        <fullName evidence="2">Uncharacterized protein</fullName>
    </submittedName>
</protein>
<reference evidence="2" key="1">
    <citation type="submission" date="2020-01" db="EMBL/GenBank/DDBJ databases">
        <authorList>
            <consortium name="DOE Joint Genome Institute"/>
            <person name="Haridas S."/>
            <person name="Albert R."/>
            <person name="Binder M."/>
            <person name="Bloem J."/>
            <person name="Labutti K."/>
            <person name="Salamov A."/>
            <person name="Andreopoulos B."/>
            <person name="Baker S.E."/>
            <person name="Barry K."/>
            <person name="Bills G."/>
            <person name="Bluhm B.H."/>
            <person name="Cannon C."/>
            <person name="Castanera R."/>
            <person name="Culley D.E."/>
            <person name="Daum C."/>
            <person name="Ezra D."/>
            <person name="Gonzalez J.B."/>
            <person name="Henrissat B."/>
            <person name="Kuo A."/>
            <person name="Liang C."/>
            <person name="Lipzen A."/>
            <person name="Lutzoni F."/>
            <person name="Magnuson J."/>
            <person name="Mondo S."/>
            <person name="Nolan M."/>
            <person name="Ohm R."/>
            <person name="Pangilinan J."/>
            <person name="Park H.-J."/>
            <person name="Ramirez L."/>
            <person name="Alfaro M."/>
            <person name="Sun H."/>
            <person name="Tritt A."/>
            <person name="Yoshinaga Y."/>
            <person name="Zwiers L.-H."/>
            <person name="Turgeon B.G."/>
            <person name="Goodwin S.B."/>
            <person name="Spatafora J.W."/>
            <person name="Crous P.W."/>
            <person name="Grigoriev I.V."/>
        </authorList>
    </citation>
    <scope>NUCLEOTIDE SEQUENCE</scope>
    <source>
        <strain evidence="2">IPT5</strain>
    </source>
</reference>
<dbReference type="AlphaFoldDB" id="A0A6A7B5V1"/>
<feature type="region of interest" description="Disordered" evidence="1">
    <location>
        <begin position="53"/>
        <end position="88"/>
    </location>
</feature>
<proteinExistence type="predicted"/>
<evidence type="ECO:0000256" key="1">
    <source>
        <dbReference type="SAM" id="MobiDB-lite"/>
    </source>
</evidence>